<name>F0Q329_PARA1</name>
<dbReference type="OrthoDB" id="5471061at2"/>
<dbReference type="PANTHER" id="PTHR37625:SF4">
    <property type="entry name" value="OUTER MEMBRANE LIPOPROTEIN"/>
    <property type="match status" value="1"/>
</dbReference>
<dbReference type="NCBIfam" id="TIGR03352">
    <property type="entry name" value="VI_chp_3"/>
    <property type="match status" value="1"/>
</dbReference>
<sequence length="193" mass="21261">MHRETMARKGFIRAGLAAAVAAWLLGGCGMISNLNRPQEAPTAVPPAVFEIVADPGVNPDIHGTPKPILLRIYELRAAAAFDRASYLDLQDKDEAQLGADFVRREEILLQPGERRTIERKGSADVRTFAVFAGYRDLERSTWRATAGAPNSVEMRRRWWGLGETERLKPVQYSITVGKDAVKIQTAPAPAPAR</sequence>
<reference evidence="1" key="1">
    <citation type="submission" date="2011-02" db="EMBL/GenBank/DDBJ databases">
        <title>Complete sequence of Acidovorax avenae subsp. avenae ATCC 19860.</title>
        <authorList>
            <consortium name="US DOE Joint Genome Institute"/>
            <person name="Lucas S."/>
            <person name="Copeland A."/>
            <person name="Lapidus A."/>
            <person name="Cheng J.-F."/>
            <person name="Goodwin L."/>
            <person name="Pitluck S."/>
            <person name="Chertkov O."/>
            <person name="Held B."/>
            <person name="Detter J.C."/>
            <person name="Han C."/>
            <person name="Tapia R."/>
            <person name="Land M."/>
            <person name="Hauser L."/>
            <person name="Kyrpides N."/>
            <person name="Ivanova N."/>
            <person name="Ovchinnikova G."/>
            <person name="Pagani I."/>
            <person name="Gordon S."/>
            <person name="Woyke T."/>
        </authorList>
    </citation>
    <scope>NUCLEOTIDE SEQUENCE</scope>
    <source>
        <strain evidence="1">ATCC 19860</strain>
    </source>
</reference>
<protein>
    <submittedName>
        <fullName evidence="1">Type VI secretion lipoprotein, VC_A0113 family</fullName>
    </submittedName>
</protein>
<accession>F0Q329</accession>
<dbReference type="HOGENOM" id="CLU_1406061_0_0_4"/>
<evidence type="ECO:0000313" key="1">
    <source>
        <dbReference type="EMBL" id="ADX45431.1"/>
    </source>
</evidence>
<dbReference type="Pfam" id="PF12790">
    <property type="entry name" value="T6SS-SciN"/>
    <property type="match status" value="1"/>
</dbReference>
<keyword evidence="2" id="KW-1185">Reference proteome</keyword>
<dbReference type="Gene3D" id="2.60.40.4150">
    <property type="entry name" value="Type VI secretion system, lipoprotein SciN"/>
    <property type="match status" value="1"/>
</dbReference>
<dbReference type="EMBL" id="CP002521">
    <property type="protein sequence ID" value="ADX45431.1"/>
    <property type="molecule type" value="Genomic_DNA"/>
</dbReference>
<proteinExistence type="predicted"/>
<dbReference type="InterPro" id="IPR017734">
    <property type="entry name" value="T6SS_SciN"/>
</dbReference>
<dbReference type="PROSITE" id="PS51257">
    <property type="entry name" value="PROKAR_LIPOPROTEIN"/>
    <property type="match status" value="1"/>
</dbReference>
<dbReference type="Proteomes" id="UP000002482">
    <property type="component" value="Chromosome"/>
</dbReference>
<dbReference type="KEGG" id="aaa:Acav_1509"/>
<evidence type="ECO:0000313" key="2">
    <source>
        <dbReference type="Proteomes" id="UP000002482"/>
    </source>
</evidence>
<dbReference type="InterPro" id="IPR038706">
    <property type="entry name" value="Type_VI_SciN-like_sf"/>
</dbReference>
<gene>
    <name evidence="1" type="ordered locus">Acav_1509</name>
</gene>
<organism evidence="1 2">
    <name type="scientific">Paracidovorax avenae (strain ATCC 19860 / DSM 7227 / CCUG 15838 / JCM 20985 / LMG 2117 / NCPPB 1011)</name>
    <name type="common">Acidovorax avenae</name>
    <dbReference type="NCBI Taxonomy" id="643561"/>
    <lineage>
        <taxon>Bacteria</taxon>
        <taxon>Pseudomonadati</taxon>
        <taxon>Pseudomonadota</taxon>
        <taxon>Betaproteobacteria</taxon>
        <taxon>Burkholderiales</taxon>
        <taxon>Comamonadaceae</taxon>
        <taxon>Paracidovorax</taxon>
    </lineage>
</organism>
<dbReference type="PANTHER" id="PTHR37625">
    <property type="entry name" value="OUTER MEMBRANE LIPOPROTEIN-RELATED"/>
    <property type="match status" value="1"/>
</dbReference>
<dbReference type="AlphaFoldDB" id="F0Q329"/>
<keyword evidence="1" id="KW-0449">Lipoprotein</keyword>